<keyword evidence="4" id="KW-0472">Membrane</keyword>
<dbReference type="Gene3D" id="3.30.565.10">
    <property type="entry name" value="Histidine kinase-like ATPase, C-terminal domain"/>
    <property type="match status" value="1"/>
</dbReference>
<dbReference type="InterPro" id="IPR003594">
    <property type="entry name" value="HATPase_dom"/>
</dbReference>
<dbReference type="GO" id="GO:0000155">
    <property type="term" value="F:phosphorelay sensor kinase activity"/>
    <property type="evidence" value="ECO:0007669"/>
    <property type="project" value="TreeGrafter"/>
</dbReference>
<evidence type="ECO:0000256" key="4">
    <source>
        <dbReference type="SAM" id="Phobius"/>
    </source>
</evidence>
<name>A0A2N7W3B1_9BURK</name>
<dbReference type="Pfam" id="PF02518">
    <property type="entry name" value="HATPase_c"/>
    <property type="match status" value="1"/>
</dbReference>
<dbReference type="SMART" id="SM00387">
    <property type="entry name" value="HATPase_c"/>
    <property type="match status" value="1"/>
</dbReference>
<dbReference type="Proteomes" id="UP000235616">
    <property type="component" value="Unassembled WGS sequence"/>
</dbReference>
<dbReference type="PANTHER" id="PTHR43547">
    <property type="entry name" value="TWO-COMPONENT HISTIDINE KINASE"/>
    <property type="match status" value="1"/>
</dbReference>
<evidence type="ECO:0000313" key="6">
    <source>
        <dbReference type="EMBL" id="PMS23899.1"/>
    </source>
</evidence>
<keyword evidence="3" id="KW-0597">Phosphoprotein</keyword>
<evidence type="ECO:0000256" key="1">
    <source>
        <dbReference type="ARBA" id="ARBA00000085"/>
    </source>
</evidence>
<evidence type="ECO:0000259" key="5">
    <source>
        <dbReference type="PROSITE" id="PS50109"/>
    </source>
</evidence>
<reference evidence="6 7" key="1">
    <citation type="submission" date="2018-01" db="EMBL/GenBank/DDBJ databases">
        <title>Whole genome analyses suggest that Burkholderia sensu lato contains two further novel genera in the rhizoxinica-symbiotica group Mycetohabitans gen. nov., and Trinickia gen. nov.: implications for the evolution of diazotrophy and nodulation in the Burkholderiaceae.</title>
        <authorList>
            <person name="Estrada-de los Santos P."/>
            <person name="Palmer M."/>
            <person name="Chavez-Ramirez B."/>
            <person name="Beukes C."/>
            <person name="Steenkamp E.T."/>
            <person name="Hirsch A.M."/>
            <person name="Manyaka P."/>
            <person name="Maluk M."/>
            <person name="Lafos M."/>
            <person name="Crook M."/>
            <person name="Gross E."/>
            <person name="Simon M.F."/>
            <person name="Bueno dos Reis Junior F."/>
            <person name="Poole P.S."/>
            <person name="Venter S.N."/>
            <person name="James E.K."/>
        </authorList>
    </citation>
    <scope>NUCLEOTIDE SEQUENCE [LARGE SCALE GENOMIC DNA]</scope>
    <source>
        <strain evidence="6 7">GIMN1.004</strain>
    </source>
</reference>
<proteinExistence type="predicted"/>
<accession>A0A2N7W3B1</accession>
<comment type="caution">
    <text evidence="6">The sequence shown here is derived from an EMBL/GenBank/DDBJ whole genome shotgun (WGS) entry which is preliminary data.</text>
</comment>
<evidence type="ECO:0000313" key="7">
    <source>
        <dbReference type="Proteomes" id="UP000235616"/>
    </source>
</evidence>
<keyword evidence="7" id="KW-1185">Reference proteome</keyword>
<dbReference type="SUPFAM" id="SSF55874">
    <property type="entry name" value="ATPase domain of HSP90 chaperone/DNA topoisomerase II/histidine kinase"/>
    <property type="match status" value="1"/>
</dbReference>
<dbReference type="OrthoDB" id="8573961at2"/>
<organism evidence="6 7">
    <name type="scientific">Trinickia dabaoshanensis</name>
    <dbReference type="NCBI Taxonomy" id="564714"/>
    <lineage>
        <taxon>Bacteria</taxon>
        <taxon>Pseudomonadati</taxon>
        <taxon>Pseudomonadota</taxon>
        <taxon>Betaproteobacteria</taxon>
        <taxon>Burkholderiales</taxon>
        <taxon>Burkholderiaceae</taxon>
        <taxon>Trinickia</taxon>
    </lineage>
</organism>
<comment type="catalytic activity">
    <reaction evidence="1">
        <text>ATP + protein L-histidine = ADP + protein N-phospho-L-histidine.</text>
        <dbReference type="EC" id="2.7.13.3"/>
    </reaction>
</comment>
<feature type="transmembrane region" description="Helical" evidence="4">
    <location>
        <begin position="32"/>
        <end position="50"/>
    </location>
</feature>
<dbReference type="InterPro" id="IPR036890">
    <property type="entry name" value="HATPase_C_sf"/>
</dbReference>
<dbReference type="PRINTS" id="PR00344">
    <property type="entry name" value="BCTRLSENSOR"/>
</dbReference>
<dbReference type="CDD" id="cd00075">
    <property type="entry name" value="HATPase"/>
    <property type="match status" value="1"/>
</dbReference>
<feature type="domain" description="Histidine kinase" evidence="5">
    <location>
        <begin position="225"/>
        <end position="461"/>
    </location>
</feature>
<feature type="transmembrane region" description="Helical" evidence="4">
    <location>
        <begin position="93"/>
        <end position="115"/>
    </location>
</feature>
<gene>
    <name evidence="6" type="ORF">C0Z18_01715</name>
</gene>
<feature type="transmembrane region" description="Helical" evidence="4">
    <location>
        <begin position="192"/>
        <end position="212"/>
    </location>
</feature>
<dbReference type="InterPro" id="IPR005467">
    <property type="entry name" value="His_kinase_dom"/>
</dbReference>
<dbReference type="InterPro" id="IPR004358">
    <property type="entry name" value="Sig_transdc_His_kin-like_C"/>
</dbReference>
<keyword evidence="4" id="KW-0812">Transmembrane</keyword>
<evidence type="ECO:0000256" key="3">
    <source>
        <dbReference type="ARBA" id="ARBA00022553"/>
    </source>
</evidence>
<dbReference type="RefSeq" id="WP_102643605.1">
    <property type="nucleotide sequence ID" value="NZ_PNYA01000001.1"/>
</dbReference>
<dbReference type="PANTHER" id="PTHR43547:SF2">
    <property type="entry name" value="HYBRID SIGNAL TRANSDUCTION HISTIDINE KINASE C"/>
    <property type="match status" value="1"/>
</dbReference>
<protein>
    <recommendedName>
        <fullName evidence="2">histidine kinase</fullName>
        <ecNumber evidence="2">2.7.13.3</ecNumber>
    </recommendedName>
</protein>
<sequence>MYSLLPAFVSALFLGFGVYVLATEGSTRVSAPFVAICATTFAWQGTWALLFQTSRADVGGVLVKIGYLFILFLPTTFYHFVTEVVSARSERTMLWSSYCVCAVLAIALMTGDGVISGMRAHSFGYYPQAGRLHPIHVVQTAFLAGRSAWLLLEAKRSRYARGLPNLFNPCLASLCMYCVAASDYAVNYGYDFYPVGVIFIAIGPGILAVAIVRYGLIRPRLTLATVAHEVASPLATIGLHADELRRVVPELMRGYRLAVEHGLCTDKSFLLEEPERIAALAPAIRQQVDGTSTVIEMSLASLTLDRLDRRQFASHSIDACVQSALDRFPFKAGERDQVQATGIDPAIRFFGSDSLLVCALFNLLKNGMDAIRSRGEGGLDIRAERRDGFCLLRVTDGGPGIAPEVLPRIFEPFYSTKAHGRGAGVGLTFCRSVCEAFGGAISCESEVGVRTTFTLCLPERESLADDGRDAFPPSAESFRV</sequence>
<feature type="transmembrane region" description="Helical" evidence="4">
    <location>
        <begin position="62"/>
        <end position="81"/>
    </location>
</feature>
<keyword evidence="4" id="KW-1133">Transmembrane helix</keyword>
<dbReference type="PROSITE" id="PS50109">
    <property type="entry name" value="HIS_KIN"/>
    <property type="match status" value="1"/>
</dbReference>
<dbReference type="EMBL" id="PNYA01000001">
    <property type="protein sequence ID" value="PMS23899.1"/>
    <property type="molecule type" value="Genomic_DNA"/>
</dbReference>
<dbReference type="AlphaFoldDB" id="A0A2N7W3B1"/>
<dbReference type="EC" id="2.7.13.3" evidence="2"/>
<evidence type="ECO:0000256" key="2">
    <source>
        <dbReference type="ARBA" id="ARBA00012438"/>
    </source>
</evidence>